<name>A0A6A4W6I9_AMPAM</name>
<accession>A0A6A4W6I9</accession>
<keyword evidence="3" id="KW-1185">Reference proteome</keyword>
<dbReference type="AlphaFoldDB" id="A0A6A4W6I9"/>
<dbReference type="PANTHER" id="PTHR36695:SF12">
    <property type="entry name" value="AGAP008648-PA"/>
    <property type="match status" value="1"/>
</dbReference>
<dbReference type="OrthoDB" id="2142040at2759"/>
<dbReference type="InterPro" id="IPR022041">
    <property type="entry name" value="Methyltransf_FA"/>
</dbReference>
<feature type="domain" description="Farnesoic acid O-methyl transferase" evidence="1">
    <location>
        <begin position="161"/>
        <end position="291"/>
    </location>
</feature>
<dbReference type="EMBL" id="VIIS01001477">
    <property type="protein sequence ID" value="KAF0297638.1"/>
    <property type="molecule type" value="Genomic_DNA"/>
</dbReference>
<feature type="domain" description="Farnesoic acid O-methyl transferase" evidence="1">
    <location>
        <begin position="19"/>
        <end position="149"/>
    </location>
</feature>
<gene>
    <name evidence="2" type="primary">CPAMD8_3</name>
    <name evidence="2" type="ORF">FJT64_004850</name>
</gene>
<evidence type="ECO:0000259" key="1">
    <source>
        <dbReference type="Pfam" id="PF12248"/>
    </source>
</evidence>
<sequence>MADDECCLEDCCCHETADDLNYHYRPISGTSVSFSVQCANDAHLCLSPHDHDSEDMLQVFIGAWKNGQSGIRLGNKNKQDVARVDTPGIVSEEEFRKFWISWDDGHVKVGHCGDTTPFMEWRSPQLITASYLGYRTGWGSSGQWKFHDEALFETACDCHYHFREAHGTAVTFSVQIPNDAHLALTSGPAEAAPMYEIFIGGWNNTKSAIRYTSAIVFDDYVSEDMCMEETPDMVSGDEMRSFTISWTSGLIQVFVKGESSPFMSWKDPNPITVTHYGYRSRQGASGRWRFEV</sequence>
<reference evidence="2 3" key="1">
    <citation type="submission" date="2019-07" db="EMBL/GenBank/DDBJ databases">
        <title>Draft genome assembly of a fouling barnacle, Amphibalanus amphitrite (Darwin, 1854): The first reference genome for Thecostraca.</title>
        <authorList>
            <person name="Kim W."/>
        </authorList>
    </citation>
    <scope>NUCLEOTIDE SEQUENCE [LARGE SCALE GENOMIC DNA]</scope>
    <source>
        <strain evidence="2">SNU_AA5</strain>
        <tissue evidence="2">Soma without cirri and trophi</tissue>
    </source>
</reference>
<comment type="caution">
    <text evidence="2">The sequence shown here is derived from an EMBL/GenBank/DDBJ whole genome shotgun (WGS) entry which is preliminary data.</text>
</comment>
<evidence type="ECO:0000313" key="3">
    <source>
        <dbReference type="Proteomes" id="UP000440578"/>
    </source>
</evidence>
<dbReference type="PANTHER" id="PTHR36695">
    <property type="entry name" value="AGAP008648-PA"/>
    <property type="match status" value="1"/>
</dbReference>
<dbReference type="Proteomes" id="UP000440578">
    <property type="component" value="Unassembled WGS sequence"/>
</dbReference>
<protein>
    <submittedName>
        <fullName evidence="2">C3 and PZP-like alpha-2-macroglobulin domain-containing protein 8</fullName>
    </submittedName>
</protein>
<dbReference type="Pfam" id="PF12248">
    <property type="entry name" value="Methyltransf_FA"/>
    <property type="match status" value="2"/>
</dbReference>
<evidence type="ECO:0000313" key="2">
    <source>
        <dbReference type="EMBL" id="KAF0297638.1"/>
    </source>
</evidence>
<organism evidence="2 3">
    <name type="scientific">Amphibalanus amphitrite</name>
    <name type="common">Striped barnacle</name>
    <name type="synonym">Balanus amphitrite</name>
    <dbReference type="NCBI Taxonomy" id="1232801"/>
    <lineage>
        <taxon>Eukaryota</taxon>
        <taxon>Metazoa</taxon>
        <taxon>Ecdysozoa</taxon>
        <taxon>Arthropoda</taxon>
        <taxon>Crustacea</taxon>
        <taxon>Multicrustacea</taxon>
        <taxon>Cirripedia</taxon>
        <taxon>Thoracica</taxon>
        <taxon>Thoracicalcarea</taxon>
        <taxon>Balanomorpha</taxon>
        <taxon>Balanoidea</taxon>
        <taxon>Balanidae</taxon>
        <taxon>Amphibalaninae</taxon>
        <taxon>Amphibalanus</taxon>
    </lineage>
</organism>
<proteinExistence type="predicted"/>